<evidence type="ECO:0000256" key="7">
    <source>
        <dbReference type="RuleBase" id="RU003355"/>
    </source>
</evidence>
<evidence type="ECO:0000256" key="9">
    <source>
        <dbReference type="SAM" id="SignalP"/>
    </source>
</evidence>
<dbReference type="InterPro" id="IPR023827">
    <property type="entry name" value="Peptidase_S8_Asp-AS"/>
</dbReference>
<evidence type="ECO:0000256" key="1">
    <source>
        <dbReference type="ARBA" id="ARBA00011073"/>
    </source>
</evidence>
<evidence type="ECO:0000256" key="5">
    <source>
        <dbReference type="PIRSR" id="PIRSR615500-1"/>
    </source>
</evidence>
<feature type="signal peptide" evidence="9">
    <location>
        <begin position="1"/>
        <end position="29"/>
    </location>
</feature>
<keyword evidence="2 6" id="KW-0645">Protease</keyword>
<evidence type="ECO:0000313" key="11">
    <source>
        <dbReference type="EMBL" id="SCL61181.1"/>
    </source>
</evidence>
<dbReference type="InterPro" id="IPR015500">
    <property type="entry name" value="Peptidase_S8_subtilisin-rel"/>
</dbReference>
<feature type="domain" description="Peptidase S8/S53" evidence="10">
    <location>
        <begin position="213"/>
        <end position="478"/>
    </location>
</feature>
<proteinExistence type="inferred from homology"/>
<keyword evidence="12" id="KW-1185">Reference proteome</keyword>
<feature type="chain" id="PRO_5008748361" evidence="9">
    <location>
        <begin position="30"/>
        <end position="1105"/>
    </location>
</feature>
<feature type="active site" description="Charge relay system" evidence="5 6">
    <location>
        <position position="431"/>
    </location>
</feature>
<sequence>MRRLRRTAGGTATAAVVAGLLAAPAPVGAATVDGAPTARVAPRTVTLVTGDRVTLVHDDAYTIQPGAGRAGMAFQTRRVDGRLSVIPADAVALLGAGQLDPRLFDVTTLLRYGYDDRRTDLPLIVTSDRAKGAVPTAGARVDRELPKLNATALRQDRRQGSAFWRGLTGGSKAPRTLAASVRKVWLDGVRQPTLDVSVPQVGAPAAWQAGYTGSGVTVAVLDSGIDDTHPDLAATVTARANFTEGEEDGRDLVGHGTHVASAIAGSGSASGGRYRGVAPGTKLIDGKVCASFGCPESWILAGMQWAAAEQHAKVVNMSLGGWDSPGIDPLEQAVNTLTDRYGTLFVIAAGNDGPGSRTVNSPASADAALAVGAVDKSDKLAGFSSRGPRLGDAGLKPDITAPGVAITAARSRDATDLGAPGDAYVPLSGTSMATPHVAGAAAILAQRHPDWTAGQLKATLMASARPATDTTPFEQGTGRLDVAEALTRTVAATPSSLSFGTQLWPHQDDEVLTRKVAYRNSGATPVTLALTVDRGSAAAGTFAVDPATVTVPAGGDATVTVTVDTRVAGPDGVLTGALIATGEGQGVRVPLAVDREVESYDVTLRHIGRDGAPSGDHQTSFRGLNDGSSREAFGRGSDGTATVRIPAGRYLMDSFFFGQDGDGEAELTLLTQPMLAVTGPKTITLDARLGKASAVTVPRPDATQVHAEIEYTQETSQGLLQGGVAIFGGDFSRLHTAQVGDTAPADGFVSELEGTWAEVGPDGSTANSPYTYSTAHYVEGRMLSGVRRTVSPGDLAAVSTRHLSAEEGTYGYWYATSRRPGQERVSGATGIRYALPAGVTHYYTTEGGVQWRSAIAEHTSADEPMGTLSQPYVHHAPGTHRRTWNQAVFGPALVKPVHGGLNTWFGVVRDGDTISVDLPMHSDAAGNVRFGGDSGGTVLHRNGVKVGESDRGGKGAFTVPAGEAAYRLETRAERGAPYTLSTRIDATWTFRSAHVDGWSALPLWSVRYAPKLDDRHTAPAGQPFGVPVTVAAQPGAQVGRIRTLTVEVSYDDGATWADAKIVNGAALVRHPAGSGFVSLRAAAGDGSGNTVKQTILRAYRYGAAS</sequence>
<organism evidence="11 12">
    <name type="scientific">Micromonospora citrea</name>
    <dbReference type="NCBI Taxonomy" id="47855"/>
    <lineage>
        <taxon>Bacteria</taxon>
        <taxon>Bacillati</taxon>
        <taxon>Actinomycetota</taxon>
        <taxon>Actinomycetes</taxon>
        <taxon>Micromonosporales</taxon>
        <taxon>Micromonosporaceae</taxon>
        <taxon>Micromonospora</taxon>
    </lineage>
</organism>
<keyword evidence="4 6" id="KW-0720">Serine protease</keyword>
<dbReference type="PROSITE" id="PS00136">
    <property type="entry name" value="SUBTILASE_ASP"/>
    <property type="match status" value="1"/>
</dbReference>
<dbReference type="InterPro" id="IPR050131">
    <property type="entry name" value="Peptidase_S8_subtilisin-like"/>
</dbReference>
<dbReference type="PRINTS" id="PR00723">
    <property type="entry name" value="SUBTILISIN"/>
</dbReference>
<dbReference type="Pfam" id="PF00082">
    <property type="entry name" value="Peptidase_S8"/>
    <property type="match status" value="1"/>
</dbReference>
<dbReference type="STRING" id="47855.GA0070606_3397"/>
<name>A0A1C6V4B0_9ACTN</name>
<feature type="active site" description="Charge relay system" evidence="5 6">
    <location>
        <position position="255"/>
    </location>
</feature>
<dbReference type="Gene3D" id="3.40.50.200">
    <property type="entry name" value="Peptidase S8/S53 domain"/>
    <property type="match status" value="1"/>
</dbReference>
<dbReference type="PROSITE" id="PS51892">
    <property type="entry name" value="SUBTILASE"/>
    <property type="match status" value="1"/>
</dbReference>
<protein>
    <submittedName>
        <fullName evidence="11">Serine protease, subtilisin family</fullName>
    </submittedName>
</protein>
<dbReference type="GO" id="GO:0004252">
    <property type="term" value="F:serine-type endopeptidase activity"/>
    <property type="evidence" value="ECO:0007669"/>
    <property type="project" value="UniProtKB-UniRule"/>
</dbReference>
<gene>
    <name evidence="11" type="ORF">GA0070606_3397</name>
</gene>
<dbReference type="InterPro" id="IPR023828">
    <property type="entry name" value="Peptidase_S8_Ser-AS"/>
</dbReference>
<dbReference type="InterPro" id="IPR022398">
    <property type="entry name" value="Peptidase_S8_His-AS"/>
</dbReference>
<dbReference type="InterPro" id="IPR013783">
    <property type="entry name" value="Ig-like_fold"/>
</dbReference>
<dbReference type="EMBL" id="FMHZ01000002">
    <property type="protein sequence ID" value="SCL61181.1"/>
    <property type="molecule type" value="Genomic_DNA"/>
</dbReference>
<dbReference type="GO" id="GO:0006508">
    <property type="term" value="P:proteolysis"/>
    <property type="evidence" value="ECO:0007669"/>
    <property type="project" value="UniProtKB-KW"/>
</dbReference>
<dbReference type="PROSITE" id="PS00137">
    <property type="entry name" value="SUBTILASE_HIS"/>
    <property type="match status" value="1"/>
</dbReference>
<dbReference type="PANTHER" id="PTHR43806">
    <property type="entry name" value="PEPTIDASE S8"/>
    <property type="match status" value="1"/>
</dbReference>
<dbReference type="InterPro" id="IPR036852">
    <property type="entry name" value="Peptidase_S8/S53_dom_sf"/>
</dbReference>
<feature type="active site" description="Charge relay system" evidence="5 6">
    <location>
        <position position="222"/>
    </location>
</feature>
<accession>A0A1C6V4B0</accession>
<dbReference type="PROSITE" id="PS00138">
    <property type="entry name" value="SUBTILASE_SER"/>
    <property type="match status" value="1"/>
</dbReference>
<dbReference type="SUPFAM" id="SSF52743">
    <property type="entry name" value="Subtilisin-like"/>
    <property type="match status" value="1"/>
</dbReference>
<dbReference type="Gene3D" id="2.60.40.10">
    <property type="entry name" value="Immunoglobulins"/>
    <property type="match status" value="1"/>
</dbReference>
<evidence type="ECO:0000256" key="6">
    <source>
        <dbReference type="PROSITE-ProRule" id="PRU01240"/>
    </source>
</evidence>
<evidence type="ECO:0000256" key="2">
    <source>
        <dbReference type="ARBA" id="ARBA00022670"/>
    </source>
</evidence>
<evidence type="ECO:0000259" key="10">
    <source>
        <dbReference type="Pfam" id="PF00082"/>
    </source>
</evidence>
<keyword evidence="3 6" id="KW-0378">Hydrolase</keyword>
<feature type="region of interest" description="Disordered" evidence="8">
    <location>
        <begin position="608"/>
        <end position="638"/>
    </location>
</feature>
<reference evidence="12" key="1">
    <citation type="submission" date="2016-06" db="EMBL/GenBank/DDBJ databases">
        <authorList>
            <person name="Varghese N."/>
            <person name="Submissions Spin"/>
        </authorList>
    </citation>
    <scope>NUCLEOTIDE SEQUENCE [LARGE SCALE GENOMIC DNA]</scope>
    <source>
        <strain evidence="12">DSM 43903</strain>
    </source>
</reference>
<dbReference type="Proteomes" id="UP000199001">
    <property type="component" value="Unassembled WGS sequence"/>
</dbReference>
<evidence type="ECO:0000256" key="3">
    <source>
        <dbReference type="ARBA" id="ARBA00022801"/>
    </source>
</evidence>
<keyword evidence="9" id="KW-0732">Signal</keyword>
<comment type="similarity">
    <text evidence="1 6 7">Belongs to the peptidase S8 family.</text>
</comment>
<evidence type="ECO:0000256" key="4">
    <source>
        <dbReference type="ARBA" id="ARBA00022825"/>
    </source>
</evidence>
<dbReference type="AlphaFoldDB" id="A0A1C6V4B0"/>
<dbReference type="InterPro" id="IPR000209">
    <property type="entry name" value="Peptidase_S8/S53_dom"/>
</dbReference>
<dbReference type="GO" id="GO:0005975">
    <property type="term" value="P:carbohydrate metabolic process"/>
    <property type="evidence" value="ECO:0007669"/>
    <property type="project" value="UniProtKB-ARBA"/>
</dbReference>
<dbReference type="PANTHER" id="PTHR43806:SF11">
    <property type="entry name" value="CEREVISIN-RELATED"/>
    <property type="match status" value="1"/>
</dbReference>
<evidence type="ECO:0000313" key="12">
    <source>
        <dbReference type="Proteomes" id="UP000199001"/>
    </source>
</evidence>
<evidence type="ECO:0000256" key="8">
    <source>
        <dbReference type="SAM" id="MobiDB-lite"/>
    </source>
</evidence>